<dbReference type="PANTHER" id="PTHR42915">
    <property type="entry name" value="HYPOTHETICAL 460 KDA PROTEIN IN FEUA-SIGW INTERGENIC REGION [PRECURSOR]"/>
    <property type="match status" value="1"/>
</dbReference>
<dbReference type="InterPro" id="IPR008302">
    <property type="entry name" value="NamZ"/>
</dbReference>
<name>A0ABN6Z0T1_9BACE</name>
<evidence type="ECO:0000259" key="1">
    <source>
        <dbReference type="Pfam" id="PF07075"/>
    </source>
</evidence>
<dbReference type="Pfam" id="PF07075">
    <property type="entry name" value="NamZ_N"/>
    <property type="match status" value="1"/>
</dbReference>
<gene>
    <name evidence="3" type="ORF">BSYN_00070</name>
</gene>
<keyword evidence="4" id="KW-1185">Reference proteome</keyword>
<proteinExistence type="predicted"/>
<dbReference type="PIRSF" id="PIRSF016719">
    <property type="entry name" value="UCP016719"/>
    <property type="match status" value="1"/>
</dbReference>
<sequence length="390" mass="43368">MPFNVHASEGKSLTHYAASNVNSATGVKVGAEQMDKLLSLLKNKRVALVVNHTSIVGEKKVHLLDTLLASGISVKKVFAPEHGFRGNADAGEKITDGKDSKTGIPIISLYGKNRKPSAEQMSDVDVVLFDIQDVGARFYTYISTMHYVMEACAENNKKMIIADRPNPCDFVDGPVMKPSLRSFVGMDLIPLLHGCTVGELAQMINGEGWLEGKKKCALTVIKVKNWKHGQPYSLPVKPSPNLANDQAINLYASLCLFEATNISVGRGTYFPFEVIGAPDKKFGEFTFTPTSLAGFDKNPMHKDQVCYGEDLRKAPRIKGFTLKYFMDFYNKSGQGADFISRPRWFDQLMGDASVRKEIIEGKSEKEIKAGWQKELAKYKKMRAKYLLYTE</sequence>
<dbReference type="InterPro" id="IPR048502">
    <property type="entry name" value="NamZ_N"/>
</dbReference>
<evidence type="ECO:0008006" key="5">
    <source>
        <dbReference type="Google" id="ProtNLM"/>
    </source>
</evidence>
<accession>A0ABN6Z0T1</accession>
<feature type="domain" description="Peptidoglycan beta-N-acetylmuramidase NamZ N-terminal" evidence="1">
    <location>
        <begin position="46"/>
        <end position="245"/>
    </location>
</feature>
<reference evidence="3 4" key="1">
    <citation type="submission" date="2023-04" db="EMBL/GenBank/DDBJ databases">
        <title>Draft genome sequence of acteroides sedimenti strain YN3PY1.</title>
        <authorList>
            <person name="Yoshida N."/>
        </authorList>
    </citation>
    <scope>NUCLEOTIDE SEQUENCE [LARGE SCALE GENOMIC DNA]</scope>
    <source>
        <strain evidence="3 4">YN3PY1</strain>
    </source>
</reference>
<organism evidence="3 4">
    <name type="scientific">Bacteroides sedimenti</name>
    <dbReference type="NCBI Taxonomy" id="2136147"/>
    <lineage>
        <taxon>Bacteria</taxon>
        <taxon>Pseudomonadati</taxon>
        <taxon>Bacteroidota</taxon>
        <taxon>Bacteroidia</taxon>
        <taxon>Bacteroidales</taxon>
        <taxon>Bacteroidaceae</taxon>
        <taxon>Bacteroides</taxon>
    </lineage>
</organism>
<dbReference type="Proteomes" id="UP001496674">
    <property type="component" value="Chromosome"/>
</dbReference>
<dbReference type="PANTHER" id="PTHR42915:SF1">
    <property type="entry name" value="PEPTIDOGLYCAN BETA-N-ACETYLMURAMIDASE NAMZ"/>
    <property type="match status" value="1"/>
</dbReference>
<evidence type="ECO:0000259" key="2">
    <source>
        <dbReference type="Pfam" id="PF20732"/>
    </source>
</evidence>
<dbReference type="Pfam" id="PF20732">
    <property type="entry name" value="NamZ_C"/>
    <property type="match status" value="1"/>
</dbReference>
<protein>
    <recommendedName>
        <fullName evidence="5">DUF1343 domain-containing protein</fullName>
    </recommendedName>
</protein>
<feature type="domain" description="Peptidoglycan beta-N-acetylmuramidase NamZ C-terminal" evidence="2">
    <location>
        <begin position="250"/>
        <end position="388"/>
    </location>
</feature>
<dbReference type="Gene3D" id="3.40.50.12170">
    <property type="entry name" value="Uncharacterised protein PF07075, DUF1343"/>
    <property type="match status" value="1"/>
</dbReference>
<evidence type="ECO:0000313" key="3">
    <source>
        <dbReference type="EMBL" id="BEG97742.1"/>
    </source>
</evidence>
<dbReference type="Gene3D" id="3.90.1150.140">
    <property type="match status" value="1"/>
</dbReference>
<dbReference type="InterPro" id="IPR048503">
    <property type="entry name" value="NamZ_C"/>
</dbReference>
<evidence type="ECO:0000313" key="4">
    <source>
        <dbReference type="Proteomes" id="UP001496674"/>
    </source>
</evidence>
<dbReference type="EMBL" id="AP028055">
    <property type="protein sequence ID" value="BEG97742.1"/>
    <property type="molecule type" value="Genomic_DNA"/>
</dbReference>